<sequence length="346" mass="38959">MSFDITQDSIASSTSSQDWDWWGQPPERYMTEQEERNIRSSTPKDISLDFMPLNIGEQATAQSHSSRVIENLRIDLSQSLVDLSQILEGVLNRMGTAWPELDIQCYPIGDVFHAFKKLPIILRQDEPANTLQSNPRMSRNDPHKCLKTKDALLASHCYVLCVKILAPISEKLYQHLSSLAKSALANPQRGLDEQRHRRSPLEMFENGDEGLNVTLRPGLRLGELYSQFDPFGHALNCACATISAGIRLLRDTETILGIPVEQGVLAEDSASPTRTQQSESVMLFPARLVAVIWDEEEMDPKHGQTKVTALALLQRYRMAISRLARQRHLLLPHPPALYSHVNSDCL</sequence>
<accession>A0A2J6RTL2</accession>
<dbReference type="AlphaFoldDB" id="A0A2J6RTL2"/>
<evidence type="ECO:0000313" key="3">
    <source>
        <dbReference type="Proteomes" id="UP000235786"/>
    </source>
</evidence>
<keyword evidence="3" id="KW-1185">Reference proteome</keyword>
<dbReference type="OrthoDB" id="4330117at2759"/>
<dbReference type="EMBL" id="KZ613944">
    <property type="protein sequence ID" value="PMD41856.1"/>
    <property type="molecule type" value="Genomic_DNA"/>
</dbReference>
<dbReference type="Proteomes" id="UP000235786">
    <property type="component" value="Unassembled WGS sequence"/>
</dbReference>
<feature type="region of interest" description="Disordered" evidence="1">
    <location>
        <begin position="1"/>
        <end position="24"/>
    </location>
</feature>
<protein>
    <submittedName>
        <fullName evidence="2">Uncharacterized protein</fullName>
    </submittedName>
</protein>
<evidence type="ECO:0000313" key="2">
    <source>
        <dbReference type="EMBL" id="PMD41856.1"/>
    </source>
</evidence>
<reference evidence="2 3" key="1">
    <citation type="submission" date="2016-04" db="EMBL/GenBank/DDBJ databases">
        <title>A degradative enzymes factory behind the ericoid mycorrhizal symbiosis.</title>
        <authorList>
            <consortium name="DOE Joint Genome Institute"/>
            <person name="Martino E."/>
            <person name="Morin E."/>
            <person name="Grelet G."/>
            <person name="Kuo A."/>
            <person name="Kohler A."/>
            <person name="Daghino S."/>
            <person name="Barry K."/>
            <person name="Choi C."/>
            <person name="Cichocki N."/>
            <person name="Clum A."/>
            <person name="Copeland A."/>
            <person name="Hainaut M."/>
            <person name="Haridas S."/>
            <person name="Labutti K."/>
            <person name="Lindquist E."/>
            <person name="Lipzen A."/>
            <person name="Khouja H.-R."/>
            <person name="Murat C."/>
            <person name="Ohm R."/>
            <person name="Olson A."/>
            <person name="Spatafora J."/>
            <person name="Veneault-Fourrey C."/>
            <person name="Henrissat B."/>
            <person name="Grigoriev I."/>
            <person name="Martin F."/>
            <person name="Perotto S."/>
        </authorList>
    </citation>
    <scope>NUCLEOTIDE SEQUENCE [LARGE SCALE GENOMIC DNA]</scope>
    <source>
        <strain evidence="2 3">F</strain>
    </source>
</reference>
<name>A0A2J6RTL2_HYAVF</name>
<organism evidence="2 3">
    <name type="scientific">Hyaloscypha variabilis (strain UAMH 11265 / GT02V1 / F)</name>
    <name type="common">Meliniomyces variabilis</name>
    <dbReference type="NCBI Taxonomy" id="1149755"/>
    <lineage>
        <taxon>Eukaryota</taxon>
        <taxon>Fungi</taxon>
        <taxon>Dikarya</taxon>
        <taxon>Ascomycota</taxon>
        <taxon>Pezizomycotina</taxon>
        <taxon>Leotiomycetes</taxon>
        <taxon>Helotiales</taxon>
        <taxon>Hyaloscyphaceae</taxon>
        <taxon>Hyaloscypha</taxon>
        <taxon>Hyaloscypha variabilis</taxon>
    </lineage>
</organism>
<evidence type="ECO:0000256" key="1">
    <source>
        <dbReference type="SAM" id="MobiDB-lite"/>
    </source>
</evidence>
<gene>
    <name evidence="2" type="ORF">L207DRAFT_582281</name>
</gene>
<proteinExistence type="predicted"/>
<feature type="compositionally biased region" description="Polar residues" evidence="1">
    <location>
        <begin position="1"/>
        <end position="18"/>
    </location>
</feature>
<dbReference type="STRING" id="1149755.A0A2J6RTL2"/>